<evidence type="ECO:0000313" key="3">
    <source>
        <dbReference type="Proteomes" id="UP000186922"/>
    </source>
</evidence>
<accession>A0A1D1W5U0</accession>
<feature type="compositionally biased region" description="Pro residues" evidence="1">
    <location>
        <begin position="30"/>
        <end position="44"/>
    </location>
</feature>
<gene>
    <name evidence="2" type="primary">RvY_17381-1</name>
    <name evidence="2" type="synonym">RvY_17381.1</name>
    <name evidence="2" type="ORF">RvY_17381</name>
</gene>
<name>A0A1D1W5U0_RAMVA</name>
<evidence type="ECO:0000313" key="2">
    <source>
        <dbReference type="EMBL" id="GAV07558.1"/>
    </source>
</evidence>
<evidence type="ECO:0000256" key="1">
    <source>
        <dbReference type="SAM" id="MobiDB-lite"/>
    </source>
</evidence>
<keyword evidence="3" id="KW-1185">Reference proteome</keyword>
<protein>
    <submittedName>
        <fullName evidence="2">Uncharacterized protein</fullName>
    </submittedName>
</protein>
<organism evidence="2 3">
    <name type="scientific">Ramazzottius varieornatus</name>
    <name type="common">Water bear</name>
    <name type="synonym">Tardigrade</name>
    <dbReference type="NCBI Taxonomy" id="947166"/>
    <lineage>
        <taxon>Eukaryota</taxon>
        <taxon>Metazoa</taxon>
        <taxon>Ecdysozoa</taxon>
        <taxon>Tardigrada</taxon>
        <taxon>Eutardigrada</taxon>
        <taxon>Parachela</taxon>
        <taxon>Hypsibioidea</taxon>
        <taxon>Ramazzottiidae</taxon>
        <taxon>Ramazzottius</taxon>
    </lineage>
</organism>
<dbReference type="AlphaFoldDB" id="A0A1D1W5U0"/>
<dbReference type="EMBL" id="BDGG01000015">
    <property type="protein sequence ID" value="GAV07558.1"/>
    <property type="molecule type" value="Genomic_DNA"/>
</dbReference>
<dbReference type="Proteomes" id="UP000186922">
    <property type="component" value="Unassembled WGS sequence"/>
</dbReference>
<comment type="caution">
    <text evidence="2">The sequence shown here is derived from an EMBL/GenBank/DDBJ whole genome shotgun (WGS) entry which is preliminary data.</text>
</comment>
<proteinExistence type="predicted"/>
<feature type="compositionally biased region" description="Basic residues" evidence="1">
    <location>
        <begin position="84"/>
        <end position="97"/>
    </location>
</feature>
<sequence length="269" mass="29720">MDHPQRGFNFPHPFPDQLRHPGALYRPDGFPFPPRTQAPRPPQFAPRTPMARNAPLQTSVEARTPAMSLSAATDKPNPTGPPGRTKKKRKRRRKKNKVGSAGDSNAQQSVLKKEDEDSESSDGAVETLLETEVHTKPAELGLPSISWQEEAFSTEQDEGIHGKVIQVEPFLPLELPPNLSKMEVDFVGEALSTEHDTLLFTPTDMAGEDVLGCRVCHGTFFARLDELVDHLQSPEHLARQEAFVIVMRAIAEQILSLESPDNGLSPVTK</sequence>
<feature type="region of interest" description="Disordered" evidence="1">
    <location>
        <begin position="1"/>
        <end position="124"/>
    </location>
</feature>
<reference evidence="2 3" key="1">
    <citation type="journal article" date="2016" name="Nat. Commun.">
        <title>Extremotolerant tardigrade genome and improved radiotolerance of human cultured cells by tardigrade-unique protein.</title>
        <authorList>
            <person name="Hashimoto T."/>
            <person name="Horikawa D.D."/>
            <person name="Saito Y."/>
            <person name="Kuwahara H."/>
            <person name="Kozuka-Hata H."/>
            <person name="Shin-I T."/>
            <person name="Minakuchi Y."/>
            <person name="Ohishi K."/>
            <person name="Motoyama A."/>
            <person name="Aizu T."/>
            <person name="Enomoto A."/>
            <person name="Kondo K."/>
            <person name="Tanaka S."/>
            <person name="Hara Y."/>
            <person name="Koshikawa S."/>
            <person name="Sagara H."/>
            <person name="Miura T."/>
            <person name="Yokobori S."/>
            <person name="Miyagawa K."/>
            <person name="Suzuki Y."/>
            <person name="Kubo T."/>
            <person name="Oyama M."/>
            <person name="Kohara Y."/>
            <person name="Fujiyama A."/>
            <person name="Arakawa K."/>
            <person name="Katayama T."/>
            <person name="Toyoda A."/>
            <person name="Kunieda T."/>
        </authorList>
    </citation>
    <scope>NUCLEOTIDE SEQUENCE [LARGE SCALE GENOMIC DNA]</scope>
    <source>
        <strain evidence="2 3">YOKOZUNA-1</strain>
    </source>
</reference>